<evidence type="ECO:0000313" key="3">
    <source>
        <dbReference type="Proteomes" id="UP001595840"/>
    </source>
</evidence>
<accession>A0ABV8V5E2</accession>
<feature type="chain" id="PRO_5046280464" description="Lipoprotein" evidence="1">
    <location>
        <begin position="23"/>
        <end position="65"/>
    </location>
</feature>
<comment type="caution">
    <text evidence="2">The sequence shown here is derived from an EMBL/GenBank/DDBJ whole genome shotgun (WGS) entry which is preliminary data.</text>
</comment>
<proteinExistence type="predicted"/>
<evidence type="ECO:0000313" key="2">
    <source>
        <dbReference type="EMBL" id="MFC4363088.1"/>
    </source>
</evidence>
<dbReference type="RefSeq" id="WP_290265144.1">
    <property type="nucleotide sequence ID" value="NZ_JAUFQG010000006.1"/>
</dbReference>
<keyword evidence="1" id="KW-0732">Signal</keyword>
<sequence>MKRIINKTLLLTCIAGASLCLSGCDNVAVYGSMSVGSSWGSYYGPSYGRGGPHMGSSVTISGRIR</sequence>
<gene>
    <name evidence="2" type="ORF">ACFOX3_12295</name>
</gene>
<evidence type="ECO:0008006" key="4">
    <source>
        <dbReference type="Google" id="ProtNLM"/>
    </source>
</evidence>
<feature type="signal peptide" evidence="1">
    <location>
        <begin position="1"/>
        <end position="22"/>
    </location>
</feature>
<dbReference type="Proteomes" id="UP001595840">
    <property type="component" value="Unassembled WGS sequence"/>
</dbReference>
<dbReference type="EMBL" id="JBHSCX010000015">
    <property type="protein sequence ID" value="MFC4363088.1"/>
    <property type="molecule type" value="Genomic_DNA"/>
</dbReference>
<keyword evidence="3" id="KW-1185">Reference proteome</keyword>
<organism evidence="2 3">
    <name type="scientific">Simiduia curdlanivorans</name>
    <dbReference type="NCBI Taxonomy" id="1492769"/>
    <lineage>
        <taxon>Bacteria</taxon>
        <taxon>Pseudomonadati</taxon>
        <taxon>Pseudomonadota</taxon>
        <taxon>Gammaproteobacteria</taxon>
        <taxon>Cellvibrionales</taxon>
        <taxon>Cellvibrionaceae</taxon>
        <taxon>Simiduia</taxon>
    </lineage>
</organism>
<protein>
    <recommendedName>
        <fullName evidence="4">Lipoprotein</fullName>
    </recommendedName>
</protein>
<evidence type="ECO:0000256" key="1">
    <source>
        <dbReference type="SAM" id="SignalP"/>
    </source>
</evidence>
<name>A0ABV8V5E2_9GAMM</name>
<reference evidence="3" key="1">
    <citation type="journal article" date="2019" name="Int. J. Syst. Evol. Microbiol.">
        <title>The Global Catalogue of Microorganisms (GCM) 10K type strain sequencing project: providing services to taxonomists for standard genome sequencing and annotation.</title>
        <authorList>
            <consortium name="The Broad Institute Genomics Platform"/>
            <consortium name="The Broad Institute Genome Sequencing Center for Infectious Disease"/>
            <person name="Wu L."/>
            <person name="Ma J."/>
        </authorList>
    </citation>
    <scope>NUCLEOTIDE SEQUENCE [LARGE SCALE GENOMIC DNA]</scope>
    <source>
        <strain evidence="3">CECT 8570</strain>
    </source>
</reference>